<organism evidence="1 2">
    <name type="scientific">Rhizopus delemar</name>
    <dbReference type="NCBI Taxonomy" id="936053"/>
    <lineage>
        <taxon>Eukaryota</taxon>
        <taxon>Fungi</taxon>
        <taxon>Fungi incertae sedis</taxon>
        <taxon>Mucoromycota</taxon>
        <taxon>Mucoromycotina</taxon>
        <taxon>Mucoromycetes</taxon>
        <taxon>Mucorales</taxon>
        <taxon>Mucorineae</taxon>
        <taxon>Rhizopodaceae</taxon>
        <taxon>Rhizopus</taxon>
    </lineage>
</organism>
<dbReference type="EMBL" id="JAANIU010001156">
    <property type="protein sequence ID" value="KAG1568377.1"/>
    <property type="molecule type" value="Genomic_DNA"/>
</dbReference>
<comment type="caution">
    <text evidence="1">The sequence shown here is derived from an EMBL/GenBank/DDBJ whole genome shotgun (WGS) entry which is preliminary data.</text>
</comment>
<evidence type="ECO:0000313" key="2">
    <source>
        <dbReference type="Proteomes" id="UP000740926"/>
    </source>
</evidence>
<keyword evidence="2" id="KW-1185">Reference proteome</keyword>
<accession>A0A9P6Z1F7</accession>
<protein>
    <submittedName>
        <fullName evidence="1">Uncharacterized protein</fullName>
    </submittedName>
</protein>
<gene>
    <name evidence="1" type="ORF">G6F50_007340</name>
</gene>
<name>A0A9P6Z1F7_9FUNG</name>
<dbReference type="Proteomes" id="UP000740926">
    <property type="component" value="Unassembled WGS sequence"/>
</dbReference>
<dbReference type="AlphaFoldDB" id="A0A9P6Z1F7"/>
<proteinExistence type="predicted"/>
<evidence type="ECO:0000313" key="1">
    <source>
        <dbReference type="EMBL" id="KAG1568377.1"/>
    </source>
</evidence>
<reference evidence="1 2" key="1">
    <citation type="journal article" date="2020" name="Microb. Genom.">
        <title>Genetic diversity of clinical and environmental Mucorales isolates obtained from an investigation of mucormycosis cases among solid organ transplant recipients.</title>
        <authorList>
            <person name="Nguyen M.H."/>
            <person name="Kaul D."/>
            <person name="Muto C."/>
            <person name="Cheng S.J."/>
            <person name="Richter R.A."/>
            <person name="Bruno V.M."/>
            <person name="Liu G."/>
            <person name="Beyhan S."/>
            <person name="Sundermann A.J."/>
            <person name="Mounaud S."/>
            <person name="Pasculle A.W."/>
            <person name="Nierman W.C."/>
            <person name="Driscoll E."/>
            <person name="Cumbie R."/>
            <person name="Clancy C.J."/>
            <person name="Dupont C.L."/>
        </authorList>
    </citation>
    <scope>NUCLEOTIDE SEQUENCE [LARGE SCALE GENOMIC DNA]</scope>
    <source>
        <strain evidence="1 2">GL24</strain>
    </source>
</reference>
<sequence length="124" mass="14285">MTSIERSRVVRWRLGWLPGGVPKPCIYHPTDMLTRFHAIRCLHMHQRLQMPSTVPDPLSFLLNKLPTKRKNGALKHPSSTPSAWTVRWPTICQILFELDYLHHGTIPSEIPSLGTKLVNWLSKN</sequence>